<dbReference type="Pfam" id="PF25967">
    <property type="entry name" value="RND-MFP_C"/>
    <property type="match status" value="1"/>
</dbReference>
<dbReference type="PANTHER" id="PTHR30158:SF23">
    <property type="entry name" value="MULTIDRUG RESISTANCE PROTEIN MEXA"/>
    <property type="match status" value="1"/>
</dbReference>
<comment type="similarity">
    <text evidence="2">Belongs to the membrane fusion protein (MFP) (TC 8.A.1) family.</text>
</comment>
<proteinExistence type="inferred from homology"/>
<dbReference type="SUPFAM" id="SSF111369">
    <property type="entry name" value="HlyD-like secretion proteins"/>
    <property type="match status" value="1"/>
</dbReference>
<dbReference type="Gene3D" id="2.40.50.100">
    <property type="match status" value="1"/>
</dbReference>
<evidence type="ECO:0000256" key="2">
    <source>
        <dbReference type="ARBA" id="ARBA00009477"/>
    </source>
</evidence>
<feature type="domain" description="Multidrug resistance protein MdtA-like barrel-sandwich hybrid" evidence="4">
    <location>
        <begin position="64"/>
        <end position="202"/>
    </location>
</feature>
<feature type="domain" description="Multidrug resistance protein MdtA-like C-terminal permuted SH3" evidence="6">
    <location>
        <begin position="302"/>
        <end position="363"/>
    </location>
</feature>
<evidence type="ECO:0000256" key="1">
    <source>
        <dbReference type="ARBA" id="ARBA00004196"/>
    </source>
</evidence>
<sequence length="391" mass="42454">MNNLSRKLISGSVLFCGLFLLQSCNKNEQPPQMPPMELPVSKVEQGNGLVSKEYPASIEGVTDVEIRPQVSGYLQKVYVDEGAYVRAGQPLFQIDSRMYAEQYNTAKAGVAVAKANLANLNIDLKRRRELVKESIVSNIQLQQAQAAYDGAKASLTQAEAAAQSARINLEFCTIKAPVSGYLSRINYRLGSLISPSGVDPITVLSDSHEVNVYFSMSENDFLTFQNSQVGSTIQEKIKKAPMVGLQIADGHLYEEKGRIDAVEGQFNSNTGSVTFRAKFNNPKNIIRGGNTGKIVIDQHFDNVIMVPIASTSNIQDKVYIFTLNKNNKAVQKAIEISGKSGTNYMVSGGIKAGESYIVSGFERLQPGMSVVPKSANQQAIKTQTKAAAGKG</sequence>
<protein>
    <submittedName>
        <fullName evidence="7">Efflux RND transporter periplasmic adaptor subunit</fullName>
    </submittedName>
</protein>
<feature type="domain" description="Multidrug resistance protein MdtA-like alpha-helical hairpin" evidence="3">
    <location>
        <begin position="102"/>
        <end position="171"/>
    </location>
</feature>
<reference evidence="7" key="1">
    <citation type="submission" date="2022-10" db="EMBL/GenBank/DDBJ databases">
        <title>Chryseobacterium babae sp. nov. isolated from the gut of the beetle Oryctes rhinoceros, and Chryseobacterium kimseyorum sp. nov., isolated from a stick insect rearing cage.</title>
        <authorList>
            <person name="Shelomi M."/>
            <person name="Han C.-J."/>
            <person name="Chen W.-M."/>
            <person name="Chen H.-K."/>
            <person name="Liaw S.-J."/>
            <person name="Muhle E."/>
            <person name="Clermont D."/>
        </authorList>
    </citation>
    <scope>NUCLEOTIDE SEQUENCE</scope>
    <source>
        <strain evidence="7">09-1422</strain>
    </source>
</reference>
<evidence type="ECO:0000313" key="7">
    <source>
        <dbReference type="EMBL" id="MCW3170728.1"/>
    </source>
</evidence>
<dbReference type="InterPro" id="IPR058627">
    <property type="entry name" value="MdtA-like_C"/>
</dbReference>
<comment type="subcellular location">
    <subcellularLocation>
        <location evidence="1">Cell envelope</location>
    </subcellularLocation>
</comment>
<accession>A0ABT3I3Y6</accession>
<evidence type="ECO:0000259" key="3">
    <source>
        <dbReference type="Pfam" id="PF25876"/>
    </source>
</evidence>
<keyword evidence="8" id="KW-1185">Reference proteome</keyword>
<dbReference type="InterPro" id="IPR006143">
    <property type="entry name" value="RND_pump_MFP"/>
</dbReference>
<dbReference type="Gene3D" id="1.10.287.470">
    <property type="entry name" value="Helix hairpin bin"/>
    <property type="match status" value="1"/>
</dbReference>
<dbReference type="NCBIfam" id="TIGR01730">
    <property type="entry name" value="RND_mfp"/>
    <property type="match status" value="1"/>
</dbReference>
<dbReference type="Proteomes" id="UP001163731">
    <property type="component" value="Unassembled WGS sequence"/>
</dbReference>
<dbReference type="Pfam" id="PF25876">
    <property type="entry name" value="HH_MFP_RND"/>
    <property type="match status" value="1"/>
</dbReference>
<dbReference type="Gene3D" id="2.40.30.170">
    <property type="match status" value="1"/>
</dbReference>
<dbReference type="InterPro" id="IPR058624">
    <property type="entry name" value="MdtA-like_HH"/>
</dbReference>
<dbReference type="PROSITE" id="PS51257">
    <property type="entry name" value="PROKAR_LIPOPROTEIN"/>
    <property type="match status" value="1"/>
</dbReference>
<organism evidence="7 8">
    <name type="scientific">Chryseobacterium kimseyorum</name>
    <dbReference type="NCBI Taxonomy" id="2984028"/>
    <lineage>
        <taxon>Bacteria</taxon>
        <taxon>Pseudomonadati</taxon>
        <taxon>Bacteroidota</taxon>
        <taxon>Flavobacteriia</taxon>
        <taxon>Flavobacteriales</taxon>
        <taxon>Weeksellaceae</taxon>
        <taxon>Chryseobacterium group</taxon>
        <taxon>Chryseobacterium</taxon>
    </lineage>
</organism>
<name>A0ABT3I3Y6_9FLAO</name>
<evidence type="ECO:0000313" key="8">
    <source>
        <dbReference type="Proteomes" id="UP001163731"/>
    </source>
</evidence>
<comment type="caution">
    <text evidence="7">The sequence shown here is derived from an EMBL/GenBank/DDBJ whole genome shotgun (WGS) entry which is preliminary data.</text>
</comment>
<dbReference type="Pfam" id="PF25944">
    <property type="entry name" value="Beta-barrel_RND"/>
    <property type="match status" value="1"/>
</dbReference>
<dbReference type="InterPro" id="IPR058626">
    <property type="entry name" value="MdtA-like_b-barrel"/>
</dbReference>
<evidence type="ECO:0000259" key="6">
    <source>
        <dbReference type="Pfam" id="PF25967"/>
    </source>
</evidence>
<gene>
    <name evidence="7" type="ORF">OMO38_19535</name>
</gene>
<dbReference type="PANTHER" id="PTHR30158">
    <property type="entry name" value="ACRA/E-RELATED COMPONENT OF DRUG EFFLUX TRANSPORTER"/>
    <property type="match status" value="1"/>
</dbReference>
<dbReference type="EMBL" id="JAPDHW010000026">
    <property type="protein sequence ID" value="MCW3170728.1"/>
    <property type="molecule type" value="Genomic_DNA"/>
</dbReference>
<evidence type="ECO:0000259" key="4">
    <source>
        <dbReference type="Pfam" id="PF25917"/>
    </source>
</evidence>
<feature type="domain" description="Multidrug resistance protein MdtA-like beta-barrel" evidence="5">
    <location>
        <begin position="210"/>
        <end position="297"/>
    </location>
</feature>
<dbReference type="Gene3D" id="2.40.420.20">
    <property type="match status" value="1"/>
</dbReference>
<dbReference type="Pfam" id="PF25917">
    <property type="entry name" value="BSH_RND"/>
    <property type="match status" value="1"/>
</dbReference>
<evidence type="ECO:0000259" key="5">
    <source>
        <dbReference type="Pfam" id="PF25944"/>
    </source>
</evidence>
<dbReference type="InterPro" id="IPR058625">
    <property type="entry name" value="MdtA-like_BSH"/>
</dbReference>